<feature type="transmembrane region" description="Helical" evidence="8">
    <location>
        <begin position="460"/>
        <end position="483"/>
    </location>
</feature>
<feature type="transmembrane region" description="Helical" evidence="8">
    <location>
        <begin position="282"/>
        <end position="301"/>
    </location>
</feature>
<dbReference type="GO" id="GO:0005886">
    <property type="term" value="C:plasma membrane"/>
    <property type="evidence" value="ECO:0007669"/>
    <property type="project" value="UniProtKB-SubCell"/>
</dbReference>
<protein>
    <submittedName>
        <fullName evidence="10">Oxidoreductase</fullName>
    </submittedName>
</protein>
<feature type="transmembrane region" description="Helical" evidence="8">
    <location>
        <begin position="418"/>
        <end position="439"/>
    </location>
</feature>
<keyword evidence="4 7" id="KW-0812">Transmembrane</keyword>
<dbReference type="EMBL" id="JACNJZ010000129">
    <property type="protein sequence ID" value="MBC8318100.1"/>
    <property type="molecule type" value="Genomic_DNA"/>
</dbReference>
<feature type="transmembrane region" description="Helical" evidence="8">
    <location>
        <begin position="377"/>
        <end position="398"/>
    </location>
</feature>
<accession>A0A8J6NEY9</accession>
<feature type="transmembrane region" description="Helical" evidence="8">
    <location>
        <begin position="33"/>
        <end position="54"/>
    </location>
</feature>
<evidence type="ECO:0000256" key="5">
    <source>
        <dbReference type="ARBA" id="ARBA00022989"/>
    </source>
</evidence>
<dbReference type="PANTHER" id="PTHR42703">
    <property type="entry name" value="NADH DEHYDROGENASE"/>
    <property type="match status" value="1"/>
</dbReference>
<dbReference type="Proteomes" id="UP000614424">
    <property type="component" value="Unassembled WGS sequence"/>
</dbReference>
<dbReference type="AlphaFoldDB" id="A0A8J6NEY9"/>
<evidence type="ECO:0000256" key="8">
    <source>
        <dbReference type="SAM" id="Phobius"/>
    </source>
</evidence>
<comment type="similarity">
    <text evidence="2">Belongs to the CPA3 antiporters (TC 2.A.63) subunit D family.</text>
</comment>
<keyword evidence="3" id="KW-1003">Cell membrane</keyword>
<comment type="subcellular location">
    <subcellularLocation>
        <location evidence="1">Cell membrane</location>
        <topology evidence="1">Multi-pass membrane protein</topology>
    </subcellularLocation>
    <subcellularLocation>
        <location evidence="7">Membrane</location>
        <topology evidence="7">Multi-pass membrane protein</topology>
    </subcellularLocation>
</comment>
<evidence type="ECO:0000259" key="9">
    <source>
        <dbReference type="Pfam" id="PF00361"/>
    </source>
</evidence>
<feature type="transmembrane region" description="Helical" evidence="8">
    <location>
        <begin position="121"/>
        <end position="139"/>
    </location>
</feature>
<feature type="transmembrane region" description="Helical" evidence="8">
    <location>
        <begin position="341"/>
        <end position="365"/>
    </location>
</feature>
<evidence type="ECO:0000256" key="3">
    <source>
        <dbReference type="ARBA" id="ARBA00022475"/>
    </source>
</evidence>
<keyword evidence="6 8" id="KW-0472">Membrane</keyword>
<dbReference type="InterPro" id="IPR001750">
    <property type="entry name" value="ND/Mrp_TM"/>
</dbReference>
<keyword evidence="5 8" id="KW-1133">Transmembrane helix</keyword>
<organism evidence="10 11">
    <name type="scientific">Candidatus Desulfobia pelagia</name>
    <dbReference type="NCBI Taxonomy" id="2841692"/>
    <lineage>
        <taxon>Bacteria</taxon>
        <taxon>Pseudomonadati</taxon>
        <taxon>Thermodesulfobacteriota</taxon>
        <taxon>Desulfobulbia</taxon>
        <taxon>Desulfobulbales</taxon>
        <taxon>Desulfobulbaceae</taxon>
        <taxon>Candidatus Desulfobia</taxon>
    </lineage>
</organism>
<dbReference type="PANTHER" id="PTHR42703:SF1">
    <property type="entry name" value="NA(+)_H(+) ANTIPORTER SUBUNIT D1"/>
    <property type="match status" value="1"/>
</dbReference>
<feature type="transmembrane region" description="Helical" evidence="8">
    <location>
        <begin position="175"/>
        <end position="194"/>
    </location>
</feature>
<dbReference type="GO" id="GO:0042773">
    <property type="term" value="P:ATP synthesis coupled electron transport"/>
    <property type="evidence" value="ECO:0007669"/>
    <property type="project" value="InterPro"/>
</dbReference>
<feature type="transmembrane region" description="Helical" evidence="8">
    <location>
        <begin position="308"/>
        <end position="329"/>
    </location>
</feature>
<feature type="transmembrane region" description="Helical" evidence="8">
    <location>
        <begin position="245"/>
        <end position="270"/>
    </location>
</feature>
<evidence type="ECO:0000256" key="1">
    <source>
        <dbReference type="ARBA" id="ARBA00004651"/>
    </source>
</evidence>
<feature type="transmembrane region" description="Helical" evidence="8">
    <location>
        <begin position="81"/>
        <end position="100"/>
    </location>
</feature>
<evidence type="ECO:0000256" key="4">
    <source>
        <dbReference type="ARBA" id="ARBA00022692"/>
    </source>
</evidence>
<feature type="transmembrane region" description="Helical" evidence="8">
    <location>
        <begin position="6"/>
        <end position="26"/>
    </location>
</feature>
<evidence type="ECO:0000256" key="2">
    <source>
        <dbReference type="ARBA" id="ARBA00005346"/>
    </source>
</evidence>
<evidence type="ECO:0000313" key="10">
    <source>
        <dbReference type="EMBL" id="MBC8318100.1"/>
    </source>
</evidence>
<name>A0A8J6NEY9_9BACT</name>
<evidence type="ECO:0000313" key="11">
    <source>
        <dbReference type="Proteomes" id="UP000614424"/>
    </source>
</evidence>
<proteinExistence type="inferred from homology"/>
<evidence type="ECO:0000256" key="7">
    <source>
        <dbReference type="RuleBase" id="RU000320"/>
    </source>
</evidence>
<dbReference type="InterPro" id="IPR003918">
    <property type="entry name" value="NADH_UbQ_OxRdtase"/>
</dbReference>
<gene>
    <name evidence="10" type="ORF">H8E41_09345</name>
</gene>
<dbReference type="GO" id="GO:0008137">
    <property type="term" value="F:NADH dehydrogenase (ubiquinone) activity"/>
    <property type="evidence" value="ECO:0007669"/>
    <property type="project" value="InterPro"/>
</dbReference>
<feature type="domain" description="NADH:quinone oxidoreductase/Mrp antiporter transmembrane" evidence="9">
    <location>
        <begin position="139"/>
        <end position="430"/>
    </location>
</feature>
<evidence type="ECO:0000256" key="6">
    <source>
        <dbReference type="ARBA" id="ARBA00023136"/>
    </source>
</evidence>
<comment type="caution">
    <text evidence="10">The sequence shown here is derived from an EMBL/GenBank/DDBJ whole genome shotgun (WGS) entry which is preliminary data.</text>
</comment>
<dbReference type="PRINTS" id="PR01437">
    <property type="entry name" value="NUOXDRDTASE4"/>
</dbReference>
<sequence>MISFEGQSWIILPLILPLAAGLFCFLSRRWAFALSLTAALGNLLSIGVLLNQFLDTGPLTYNVGNWKTPLGIALRIDGPSILMLLMTAVTGLGITLYARGYFAFRIAVPKRIGRHERQERFFWPLWMTLWASLNGLFLSADIFNMYVTLELISIPAVALAALSGKPASQIAAFRYLLVSLLGSLSYLLGVVFVYKTYGVLDLVLLSGKTASGAGMAALALMSVGLLLKTALFPMHFWLPPAHANALAPVSAILSSLVVKGSFYLLFRLWFDVFASAVTEPMVNILGTLGAGAIVWGALQAIRQKRLKLLVAYSTVSQLGYLFIAFPLAYLDMGTHWGTVAFMVLAHACAKSAMFMASGTIFLHAGHDRINDLAGVRSYIPVTVFAYAIAGVNIMGLPPSGGFIAKWLLISSSINSSQWWWGIIVMIGSLLASVYIFRVVSRFFVIPEGYKVPDRRPHSPLLEWPALVLALIALLLGLIAPYPLHILETGNSLFSMVSPKGLPL</sequence>
<feature type="transmembrane region" description="Helical" evidence="8">
    <location>
        <begin position="145"/>
        <end position="163"/>
    </location>
</feature>
<dbReference type="InterPro" id="IPR050586">
    <property type="entry name" value="CPA3_Na-H_Antiporter_D"/>
</dbReference>
<dbReference type="Pfam" id="PF00361">
    <property type="entry name" value="Proton_antipo_M"/>
    <property type="match status" value="1"/>
</dbReference>
<feature type="transmembrane region" description="Helical" evidence="8">
    <location>
        <begin position="214"/>
        <end position="238"/>
    </location>
</feature>
<reference evidence="10 11" key="1">
    <citation type="submission" date="2020-08" db="EMBL/GenBank/DDBJ databases">
        <title>Bridging the membrane lipid divide: bacteria of the FCB group superphylum have the potential to synthesize archaeal ether lipids.</title>
        <authorList>
            <person name="Villanueva L."/>
            <person name="Von Meijenfeldt F.A.B."/>
            <person name="Westbye A.B."/>
            <person name="Yadav S."/>
            <person name="Hopmans E.C."/>
            <person name="Dutilh B.E."/>
            <person name="Sinninghe Damste J.S."/>
        </authorList>
    </citation>
    <scope>NUCLEOTIDE SEQUENCE [LARGE SCALE GENOMIC DNA]</scope>
    <source>
        <strain evidence="10">NIOZ-UU47</strain>
    </source>
</reference>